<keyword evidence="1" id="KW-0812">Transmembrane</keyword>
<keyword evidence="1" id="KW-1133">Transmembrane helix</keyword>
<feature type="transmembrane region" description="Helical" evidence="1">
    <location>
        <begin position="734"/>
        <end position="755"/>
    </location>
</feature>
<dbReference type="SUPFAM" id="SSF52540">
    <property type="entry name" value="P-loop containing nucleoside triphosphate hydrolases"/>
    <property type="match status" value="1"/>
</dbReference>
<dbReference type="RefSeq" id="WP_135201481.1">
    <property type="nucleotide sequence ID" value="NZ_SPVG01000097.1"/>
</dbReference>
<feature type="transmembrane region" description="Helical" evidence="1">
    <location>
        <begin position="878"/>
        <end position="900"/>
    </location>
</feature>
<gene>
    <name evidence="3" type="ORF">E4L98_10340</name>
</gene>
<keyword evidence="4" id="KW-1185">Reference proteome</keyword>
<proteinExistence type="predicted"/>
<feature type="transmembrane region" description="Helical" evidence="1">
    <location>
        <begin position="799"/>
        <end position="817"/>
    </location>
</feature>
<dbReference type="AlphaFoldDB" id="A0A4Y9SHI9"/>
<sequence>MANLKPFYYCLLGIVMIAILTAVTSVALMPAGQALTILAFIGLVLLVLRPALSPPGTGPTRVRIITVLGFFAVATQNSLSDHIINNLLTILRSVPELVAKFPWLLQAEWSGDPAPLPLILSALVVAVVFIGLKEAPIAGTPSAPLKKHFPEPTFEKQLKAFCRALYRDLEITEDQVNWSPDYVELEAEVEISDNPSNRAPRRILNLQTAIRNEQKAKTFLVLGEPGAGKSVALRKLALDMLSEFKVDQRIPIYINLREWLPAQGVGLRWSPQSPPTLEQLDTFVTTKVRQRCTYFARDFVDRHFQELWEHGRLFFIFDSFDEIPELLEAQDDPWLINQLSLLLSNFIRSGDETRGVLASRMFRRPTGPFGADMVLEIRPLTEVRIQEAMSNYPAFTVPLQNQLLHERPDWLPIVRNPFMMALLGEWVKTHQCLPDTQAQLYQHYLTARLTQVEADVRKHKLSTEQVLQSAKRIAYFVFDNSSFGLEAPVAVLREELQIPQLDQVIEILSQAIIARVTDKEPRSFAFVHRRFLEYLVTTRMLEHSEPPPFEAIPTDARGRDATVLYAQLCSDKIARELAELCWNEIALHFGSSENRRAIHSLRFLTDAFRSRRQALVGFSDKLAVFVTENAKNDEDMVQAKICLEATGLLSNTDAVPVLQIAMTCPNSWLRETAFRACRHLPALSSSLKQRINDYVVSMPPLQFWQERKALFLSLALSDPLRGAHLIATWRKWNLLISICALALSSALVPPVTMLICSTTAMLLLMDRLIVPLGVHFIPRSRRKPIHQSTMLPAGAIFRIHQHIFAAAVVLTGLQFLYQSAVSVQLVPLSGYLPPHHINGVAALLTMLGLLSVDWLLLGYLLRACRAFLAWPWKQKLSFILTMSALAFGILSFITVVVLAAKKVPVSIQHVVAQSMGTLLLLVLLWATTLHLRDYLHDHLAMRKLFRTFETKISRERIVHAIDAVRLPQSRLAVVRQIAAKKLLVDGDWPDGFKLTIRSEPAIIELGRLQERWEGLDR</sequence>
<feature type="transmembrane region" description="Helical" evidence="1">
    <location>
        <begin position="837"/>
        <end position="857"/>
    </location>
</feature>
<keyword evidence="1" id="KW-0472">Membrane</keyword>
<dbReference type="Gene3D" id="3.40.50.300">
    <property type="entry name" value="P-loop containing nucleotide triphosphate hydrolases"/>
    <property type="match status" value="1"/>
</dbReference>
<dbReference type="OrthoDB" id="6875580at2"/>
<organism evidence="3 4">
    <name type="scientific">Duganella callida</name>
    <dbReference type="NCBI Taxonomy" id="2561932"/>
    <lineage>
        <taxon>Bacteria</taxon>
        <taxon>Pseudomonadati</taxon>
        <taxon>Pseudomonadota</taxon>
        <taxon>Betaproteobacteria</taxon>
        <taxon>Burkholderiales</taxon>
        <taxon>Oxalobacteraceae</taxon>
        <taxon>Telluria group</taxon>
        <taxon>Duganella</taxon>
    </lineage>
</organism>
<evidence type="ECO:0000259" key="2">
    <source>
        <dbReference type="Pfam" id="PF05729"/>
    </source>
</evidence>
<dbReference type="Proteomes" id="UP000297729">
    <property type="component" value="Unassembled WGS sequence"/>
</dbReference>
<comment type="caution">
    <text evidence="3">The sequence shown here is derived from an EMBL/GenBank/DDBJ whole genome shotgun (WGS) entry which is preliminary data.</text>
</comment>
<evidence type="ECO:0000313" key="3">
    <source>
        <dbReference type="EMBL" id="TFW24346.1"/>
    </source>
</evidence>
<dbReference type="InterPro" id="IPR027417">
    <property type="entry name" value="P-loop_NTPase"/>
</dbReference>
<feature type="transmembrane region" description="Helical" evidence="1">
    <location>
        <begin position="906"/>
        <end position="926"/>
    </location>
</feature>
<dbReference type="EMBL" id="SPVG01000097">
    <property type="protein sequence ID" value="TFW24346.1"/>
    <property type="molecule type" value="Genomic_DNA"/>
</dbReference>
<reference evidence="3 4" key="1">
    <citation type="submission" date="2019-03" db="EMBL/GenBank/DDBJ databases">
        <title>Draft Genome Sequence of Duganella callidus sp. nov., a Novel Duganella Species Isolated from Cultivated Soil.</title>
        <authorList>
            <person name="Raths R."/>
            <person name="Peta V."/>
            <person name="Bucking H."/>
        </authorList>
    </citation>
    <scope>NUCLEOTIDE SEQUENCE [LARGE SCALE GENOMIC DNA]</scope>
    <source>
        <strain evidence="3 4">DN04</strain>
    </source>
</reference>
<dbReference type="Pfam" id="PF05729">
    <property type="entry name" value="NACHT"/>
    <property type="match status" value="1"/>
</dbReference>
<feature type="domain" description="NACHT" evidence="2">
    <location>
        <begin position="218"/>
        <end position="391"/>
    </location>
</feature>
<name>A0A4Y9SHI9_9BURK</name>
<feature type="transmembrane region" description="Helical" evidence="1">
    <location>
        <begin position="7"/>
        <end position="28"/>
    </location>
</feature>
<evidence type="ECO:0000256" key="1">
    <source>
        <dbReference type="SAM" id="Phobius"/>
    </source>
</evidence>
<accession>A0A4Y9SHI9</accession>
<dbReference type="InterPro" id="IPR007111">
    <property type="entry name" value="NACHT_NTPase"/>
</dbReference>
<evidence type="ECO:0000313" key="4">
    <source>
        <dbReference type="Proteomes" id="UP000297729"/>
    </source>
</evidence>
<protein>
    <recommendedName>
        <fullName evidence="2">NACHT domain-containing protein</fullName>
    </recommendedName>
</protein>